<dbReference type="InterPro" id="IPR036412">
    <property type="entry name" value="HAD-like_sf"/>
</dbReference>
<dbReference type="EMBL" id="NGJN01000010">
    <property type="protein sequence ID" value="OZV66425.1"/>
    <property type="molecule type" value="Genomic_DNA"/>
</dbReference>
<gene>
    <name evidence="1" type="ORF">CA834_14325</name>
</gene>
<dbReference type="SUPFAM" id="SSF56784">
    <property type="entry name" value="HAD-like"/>
    <property type="match status" value="1"/>
</dbReference>
<dbReference type="InterPro" id="IPR006439">
    <property type="entry name" value="HAD-SF_hydro_IA"/>
</dbReference>
<dbReference type="NCBIfam" id="TIGR01509">
    <property type="entry name" value="HAD-SF-IA-v3"/>
    <property type="match status" value="1"/>
</dbReference>
<name>A0A265UM88_9FLAO</name>
<dbReference type="PANTHER" id="PTHR43611">
    <property type="entry name" value="ALPHA-D-GLUCOSE 1-PHOSPHATE PHOSPHATASE"/>
    <property type="match status" value="1"/>
</dbReference>
<dbReference type="InterPro" id="IPR023198">
    <property type="entry name" value="PGP-like_dom2"/>
</dbReference>
<organism evidence="1 2">
    <name type="scientific">Winogradskyella aurantia</name>
    <dbReference type="NCBI Taxonomy" id="1915063"/>
    <lineage>
        <taxon>Bacteria</taxon>
        <taxon>Pseudomonadati</taxon>
        <taxon>Bacteroidota</taxon>
        <taxon>Flavobacteriia</taxon>
        <taxon>Flavobacteriales</taxon>
        <taxon>Flavobacteriaceae</taxon>
        <taxon>Winogradskyella</taxon>
    </lineage>
</organism>
<dbReference type="AlphaFoldDB" id="A0A265UM88"/>
<dbReference type="PANTHER" id="PTHR43611:SF3">
    <property type="entry name" value="FLAVIN MONONUCLEOTIDE HYDROLASE 1, CHLOROPLATIC"/>
    <property type="match status" value="1"/>
</dbReference>
<dbReference type="SFLD" id="SFLDG01129">
    <property type="entry name" value="C1.5:_HAD__Beta-PGM__Phosphata"/>
    <property type="match status" value="1"/>
</dbReference>
<dbReference type="RefSeq" id="WP_094969412.1">
    <property type="nucleotide sequence ID" value="NZ_NGJN01000010.1"/>
</dbReference>
<keyword evidence="2" id="KW-1185">Reference proteome</keyword>
<protein>
    <submittedName>
        <fullName evidence="1">Haloacid dehalogenase</fullName>
    </submittedName>
</protein>
<dbReference type="OrthoDB" id="9797415at2"/>
<dbReference type="Gene3D" id="1.10.150.240">
    <property type="entry name" value="Putative phosphatase, domain 2"/>
    <property type="match status" value="1"/>
</dbReference>
<reference evidence="1 2" key="1">
    <citation type="submission" date="2017-05" db="EMBL/GenBank/DDBJ databases">
        <title>The draft genome sequence of Idiomarina salinarum WNB302.</title>
        <authorList>
            <person name="Sun Y."/>
            <person name="Chen B."/>
            <person name="Du Z."/>
        </authorList>
    </citation>
    <scope>NUCLEOTIDE SEQUENCE [LARGE SCALE GENOMIC DNA]</scope>
    <source>
        <strain evidence="1 2">WNB302</strain>
    </source>
</reference>
<proteinExistence type="predicted"/>
<dbReference type="SFLD" id="SFLDS00003">
    <property type="entry name" value="Haloacid_Dehalogenase"/>
    <property type="match status" value="1"/>
</dbReference>
<dbReference type="InterPro" id="IPR023214">
    <property type="entry name" value="HAD_sf"/>
</dbReference>
<dbReference type="Pfam" id="PF00702">
    <property type="entry name" value="Hydrolase"/>
    <property type="match status" value="1"/>
</dbReference>
<evidence type="ECO:0000313" key="2">
    <source>
        <dbReference type="Proteomes" id="UP000216840"/>
    </source>
</evidence>
<dbReference type="Proteomes" id="UP000216840">
    <property type="component" value="Unassembled WGS sequence"/>
</dbReference>
<evidence type="ECO:0000313" key="1">
    <source>
        <dbReference type="EMBL" id="OZV66425.1"/>
    </source>
</evidence>
<accession>A0A265UM88</accession>
<sequence length="203" mass="23926">MIKTIIFDFGDVFINLDKKGAMANALNLFGIEEFDQDMIATNIKFEVGSISNFEFISFYKNKFPFLNEAEIIDAWNFILKDFPMYRFEFLKTLRKEQKHRLILLSNTNTLHIDWVKANVPFYESFKNSFDAFYLSQEIHLRKPDTDTFDFVLTENKINPNECLFIDDTKENTDAAESMGLNVWNIDETKEDVVDVFTIKKELF</sequence>
<dbReference type="Gene3D" id="3.40.50.1000">
    <property type="entry name" value="HAD superfamily/HAD-like"/>
    <property type="match status" value="1"/>
</dbReference>
<comment type="caution">
    <text evidence="1">The sequence shown here is derived from an EMBL/GenBank/DDBJ whole genome shotgun (WGS) entry which is preliminary data.</text>
</comment>